<dbReference type="PANTHER" id="PTHR40265:SF1">
    <property type="entry name" value="GLYOXALASE-LIKE DOMAIN-CONTAINING PROTEIN"/>
    <property type="match status" value="1"/>
</dbReference>
<name>A0ABP7ELX3_9STAP</name>
<gene>
    <name evidence="2" type="ORF">GCM10022378_07680</name>
</gene>
<organism evidence="2 3">
    <name type="scientific">Salinicoccus jeotgali</name>
    <dbReference type="NCBI Taxonomy" id="381634"/>
    <lineage>
        <taxon>Bacteria</taxon>
        <taxon>Bacillati</taxon>
        <taxon>Bacillota</taxon>
        <taxon>Bacilli</taxon>
        <taxon>Bacillales</taxon>
        <taxon>Staphylococcaceae</taxon>
        <taxon>Salinicoccus</taxon>
    </lineage>
</organism>
<dbReference type="RefSeq" id="WP_344701618.1">
    <property type="nucleotide sequence ID" value="NZ_BAABCK010000014.1"/>
</dbReference>
<comment type="caution">
    <text evidence="2">The sequence shown here is derived from an EMBL/GenBank/DDBJ whole genome shotgun (WGS) entry which is preliminary data.</text>
</comment>
<dbReference type="SUPFAM" id="SSF54593">
    <property type="entry name" value="Glyoxalase/Bleomycin resistance protein/Dihydroxybiphenyl dioxygenase"/>
    <property type="match status" value="1"/>
</dbReference>
<dbReference type="Proteomes" id="UP001500920">
    <property type="component" value="Unassembled WGS sequence"/>
</dbReference>
<protein>
    <submittedName>
        <fullName evidence="2">VOC family protein</fullName>
    </submittedName>
</protein>
<feature type="domain" description="Glyoxalase-like" evidence="1">
    <location>
        <begin position="4"/>
        <end position="152"/>
    </location>
</feature>
<reference evidence="3" key="1">
    <citation type="journal article" date="2019" name="Int. J. Syst. Evol. Microbiol.">
        <title>The Global Catalogue of Microorganisms (GCM) 10K type strain sequencing project: providing services to taxonomists for standard genome sequencing and annotation.</title>
        <authorList>
            <consortium name="The Broad Institute Genomics Platform"/>
            <consortium name="The Broad Institute Genome Sequencing Center for Infectious Disease"/>
            <person name="Wu L."/>
            <person name="Ma J."/>
        </authorList>
    </citation>
    <scope>NUCLEOTIDE SEQUENCE [LARGE SCALE GENOMIC DNA]</scope>
    <source>
        <strain evidence="3">JCM 16981</strain>
    </source>
</reference>
<proteinExistence type="predicted"/>
<evidence type="ECO:0000313" key="3">
    <source>
        <dbReference type="Proteomes" id="UP001500920"/>
    </source>
</evidence>
<dbReference type="PANTHER" id="PTHR40265">
    <property type="entry name" value="BLL2707 PROTEIN"/>
    <property type="match status" value="1"/>
</dbReference>
<dbReference type="Gene3D" id="3.10.180.10">
    <property type="entry name" value="2,3-Dihydroxybiphenyl 1,2-Dioxygenase, domain 1"/>
    <property type="match status" value="1"/>
</dbReference>
<dbReference type="EMBL" id="BAABCK010000014">
    <property type="protein sequence ID" value="GAA3720044.1"/>
    <property type="molecule type" value="Genomic_DNA"/>
</dbReference>
<dbReference type="InterPro" id="IPR025870">
    <property type="entry name" value="Glyoxalase-like_dom"/>
</dbReference>
<evidence type="ECO:0000259" key="1">
    <source>
        <dbReference type="Pfam" id="PF13468"/>
    </source>
</evidence>
<keyword evidence="3" id="KW-1185">Reference proteome</keyword>
<evidence type="ECO:0000313" key="2">
    <source>
        <dbReference type="EMBL" id="GAA3720044.1"/>
    </source>
</evidence>
<sequence length="228" mass="26330">MIKFDHIIHYVDDLDAVKSEGVLPIHSGGEHPAFGTENALSYFDLRYIEYLTISDEKQFNTHLEDGTESFARTIADKGYKEGFIRYAINTDKIEQLAERYRAKGFNISGPVDMERETAGETIRWKLLYIEDDVETFPLFIEWEESDDMRLSRIEAMEKEIISPEIVIHNNVVDLKRWEAFYDVVGVWEGELDSRTTVSLKETGVPSIALQIEMEGTSGHYRGADYRFI</sequence>
<dbReference type="Pfam" id="PF13468">
    <property type="entry name" value="Glyoxalase_3"/>
    <property type="match status" value="1"/>
</dbReference>
<accession>A0ABP7ELX3</accession>
<dbReference type="InterPro" id="IPR029068">
    <property type="entry name" value="Glyas_Bleomycin-R_OHBP_Dase"/>
</dbReference>